<evidence type="ECO:0000313" key="8">
    <source>
        <dbReference type="EMBL" id="MCW9712789.1"/>
    </source>
</evidence>
<evidence type="ECO:0000259" key="7">
    <source>
        <dbReference type="Pfam" id="PF14748"/>
    </source>
</evidence>
<comment type="similarity">
    <text evidence="1 4">Belongs to the pyrroline-5-carboxylate reductase family.</text>
</comment>
<dbReference type="InterPro" id="IPR000304">
    <property type="entry name" value="Pyrroline-COOH_reductase"/>
</dbReference>
<dbReference type="InterPro" id="IPR028939">
    <property type="entry name" value="P5C_Rdtase_cat_N"/>
</dbReference>
<dbReference type="PANTHER" id="PTHR11645:SF0">
    <property type="entry name" value="PYRROLINE-5-CARBOXYLATE REDUCTASE 3"/>
    <property type="match status" value="1"/>
</dbReference>
<evidence type="ECO:0000256" key="1">
    <source>
        <dbReference type="ARBA" id="ARBA00005525"/>
    </source>
</evidence>
<comment type="caution">
    <text evidence="8">The sequence shown here is derived from an EMBL/GenBank/DDBJ whole genome shotgun (WGS) entry which is preliminary data.</text>
</comment>
<name>A0ABT3PY46_9BACT</name>
<evidence type="ECO:0000259" key="6">
    <source>
        <dbReference type="Pfam" id="PF03807"/>
    </source>
</evidence>
<sequence>MKTNVAILGGGNLGTALAKGLSRTDEASQKYDVTVTRRNTDLIQHLEEDGITVSSDNLSAVKEAELIVISVQPTQIEHLIEEIKPVLDPKQHIIASTMAGVSGEEIAKLTGSGYRILRVMPNTAAAINQAMTCIERTPHKEAEEKVIELFETLGKTLVINSELMEASTVLGACGIAFFLRYIRAASQGGIEVGFHAEEAQLIASQTALGASSLLLNSNNHPEYEIDKVTTPKGCTIAGLNEMEHNGLSSALIKGIKTSWEMIEKIR</sequence>
<dbReference type="GO" id="GO:0004735">
    <property type="term" value="F:pyrroline-5-carboxylate reductase activity"/>
    <property type="evidence" value="ECO:0007669"/>
    <property type="project" value="UniProtKB-EC"/>
</dbReference>
<evidence type="ECO:0000256" key="3">
    <source>
        <dbReference type="ARBA" id="ARBA00023002"/>
    </source>
</evidence>
<dbReference type="PIRSF" id="PIRSF000193">
    <property type="entry name" value="Pyrrol-5-carb_rd"/>
    <property type="match status" value="1"/>
</dbReference>
<keyword evidence="4" id="KW-0028">Amino-acid biosynthesis</keyword>
<dbReference type="NCBIfam" id="TIGR00112">
    <property type="entry name" value="proC"/>
    <property type="match status" value="1"/>
</dbReference>
<dbReference type="HAMAP" id="MF_01925">
    <property type="entry name" value="P5C_reductase"/>
    <property type="match status" value="1"/>
</dbReference>
<dbReference type="Pfam" id="PF03807">
    <property type="entry name" value="F420_oxidored"/>
    <property type="match status" value="1"/>
</dbReference>
<comment type="catalytic activity">
    <reaction evidence="4">
        <text>L-proline + NAD(+) = (S)-1-pyrroline-5-carboxylate + NADH + 2 H(+)</text>
        <dbReference type="Rhea" id="RHEA:14105"/>
        <dbReference type="ChEBI" id="CHEBI:15378"/>
        <dbReference type="ChEBI" id="CHEBI:17388"/>
        <dbReference type="ChEBI" id="CHEBI:57540"/>
        <dbReference type="ChEBI" id="CHEBI:57945"/>
        <dbReference type="ChEBI" id="CHEBI:60039"/>
        <dbReference type="EC" id="1.5.1.2"/>
    </reaction>
</comment>
<dbReference type="InterPro" id="IPR008927">
    <property type="entry name" value="6-PGluconate_DH-like_C_sf"/>
</dbReference>
<reference evidence="8 9" key="1">
    <citation type="submission" date="2021-11" db="EMBL/GenBank/DDBJ databases">
        <title>Aliifidinibius sp. nov., a new bacterium isolated from saline soil.</title>
        <authorList>
            <person name="Galisteo C."/>
            <person name="De La Haba R."/>
            <person name="Sanchez-Porro C."/>
            <person name="Ventosa A."/>
        </authorList>
    </citation>
    <scope>NUCLEOTIDE SEQUENCE [LARGE SCALE GENOMIC DNA]</scope>
    <source>
        <strain evidence="8 9">KACC 190600</strain>
    </source>
</reference>
<dbReference type="Gene3D" id="3.40.50.720">
    <property type="entry name" value="NAD(P)-binding Rossmann-like Domain"/>
    <property type="match status" value="1"/>
</dbReference>
<dbReference type="PANTHER" id="PTHR11645">
    <property type="entry name" value="PYRROLINE-5-CARBOXYLATE REDUCTASE"/>
    <property type="match status" value="1"/>
</dbReference>
<dbReference type="SUPFAM" id="SSF48179">
    <property type="entry name" value="6-phosphogluconate dehydrogenase C-terminal domain-like"/>
    <property type="match status" value="1"/>
</dbReference>
<organism evidence="8 9">
    <name type="scientific">Fodinibius salicampi</name>
    <dbReference type="NCBI Taxonomy" id="1920655"/>
    <lineage>
        <taxon>Bacteria</taxon>
        <taxon>Pseudomonadati</taxon>
        <taxon>Balneolota</taxon>
        <taxon>Balneolia</taxon>
        <taxon>Balneolales</taxon>
        <taxon>Balneolaceae</taxon>
        <taxon>Fodinibius</taxon>
    </lineage>
</organism>
<dbReference type="EMBL" id="JAJNDC010000001">
    <property type="protein sequence ID" value="MCW9712789.1"/>
    <property type="molecule type" value="Genomic_DNA"/>
</dbReference>
<comment type="subcellular location">
    <subcellularLocation>
        <location evidence="4">Cytoplasm</location>
    </subcellularLocation>
</comment>
<dbReference type="Pfam" id="PF14748">
    <property type="entry name" value="P5CR_dimer"/>
    <property type="match status" value="1"/>
</dbReference>
<keyword evidence="4" id="KW-0963">Cytoplasm</keyword>
<dbReference type="RefSeq" id="WP_265788990.1">
    <property type="nucleotide sequence ID" value="NZ_BAABRS010000001.1"/>
</dbReference>
<dbReference type="Gene3D" id="1.10.3730.10">
    <property type="entry name" value="ProC C-terminal domain-like"/>
    <property type="match status" value="1"/>
</dbReference>
<evidence type="ECO:0000313" key="9">
    <source>
        <dbReference type="Proteomes" id="UP001207337"/>
    </source>
</evidence>
<dbReference type="InterPro" id="IPR036291">
    <property type="entry name" value="NAD(P)-bd_dom_sf"/>
</dbReference>
<feature type="domain" description="Pyrroline-5-carboxylate reductase catalytic N-terminal" evidence="6">
    <location>
        <begin position="5"/>
        <end position="100"/>
    </location>
</feature>
<dbReference type="EC" id="1.5.1.2" evidence="4 5"/>
<keyword evidence="4" id="KW-0641">Proline biosynthesis</keyword>
<comment type="catalytic activity">
    <reaction evidence="4">
        <text>L-proline + NADP(+) = (S)-1-pyrroline-5-carboxylate + NADPH + 2 H(+)</text>
        <dbReference type="Rhea" id="RHEA:14109"/>
        <dbReference type="ChEBI" id="CHEBI:15378"/>
        <dbReference type="ChEBI" id="CHEBI:17388"/>
        <dbReference type="ChEBI" id="CHEBI:57783"/>
        <dbReference type="ChEBI" id="CHEBI:58349"/>
        <dbReference type="ChEBI" id="CHEBI:60039"/>
        <dbReference type="EC" id="1.5.1.2"/>
    </reaction>
</comment>
<accession>A0ABT3PY46</accession>
<keyword evidence="3 4" id="KW-0560">Oxidoreductase</keyword>
<comment type="pathway">
    <text evidence="4">Amino-acid biosynthesis; L-proline biosynthesis; L-proline from L-glutamate 5-semialdehyde: step 1/1.</text>
</comment>
<keyword evidence="9" id="KW-1185">Reference proteome</keyword>
<evidence type="ECO:0000256" key="5">
    <source>
        <dbReference type="NCBIfam" id="TIGR00112"/>
    </source>
</evidence>
<proteinExistence type="inferred from homology"/>
<feature type="domain" description="Pyrroline-5-carboxylate reductase dimerisation" evidence="7">
    <location>
        <begin position="162"/>
        <end position="260"/>
    </location>
</feature>
<comment type="function">
    <text evidence="4">Catalyzes the reduction of 1-pyrroline-5-carboxylate (PCA) to L-proline.</text>
</comment>
<protein>
    <recommendedName>
        <fullName evidence="4 5">Pyrroline-5-carboxylate reductase</fullName>
        <shortName evidence="4">P5C reductase</shortName>
        <shortName evidence="4">P5CR</shortName>
        <ecNumber evidence="4 5">1.5.1.2</ecNumber>
    </recommendedName>
    <alternativeName>
        <fullName evidence="4">PCA reductase</fullName>
    </alternativeName>
</protein>
<evidence type="ECO:0000256" key="4">
    <source>
        <dbReference type="HAMAP-Rule" id="MF_01925"/>
    </source>
</evidence>
<gene>
    <name evidence="4 8" type="primary">proC</name>
    <name evidence="8" type="ORF">LQ318_07720</name>
</gene>
<evidence type="ECO:0000256" key="2">
    <source>
        <dbReference type="ARBA" id="ARBA00022857"/>
    </source>
</evidence>
<dbReference type="SUPFAM" id="SSF51735">
    <property type="entry name" value="NAD(P)-binding Rossmann-fold domains"/>
    <property type="match status" value="1"/>
</dbReference>
<keyword evidence="2 4" id="KW-0521">NADP</keyword>
<dbReference type="Proteomes" id="UP001207337">
    <property type="component" value="Unassembled WGS sequence"/>
</dbReference>
<dbReference type="InterPro" id="IPR029036">
    <property type="entry name" value="P5CR_dimer"/>
</dbReference>